<dbReference type="GO" id="GO:0042910">
    <property type="term" value="F:xenobiotic transmembrane transporter activity"/>
    <property type="evidence" value="ECO:0007669"/>
    <property type="project" value="InterPro"/>
</dbReference>
<feature type="transmembrane region" description="Helical" evidence="10">
    <location>
        <begin position="97"/>
        <end position="120"/>
    </location>
</feature>
<dbReference type="Proteomes" id="UP000007177">
    <property type="component" value="Chromosome"/>
</dbReference>
<dbReference type="RefSeq" id="WP_014356399.1">
    <property type="nucleotide sequence ID" value="NC_016894.1"/>
</dbReference>
<dbReference type="OrthoDB" id="9811110at2"/>
<comment type="subcellular location">
    <subcellularLocation>
        <location evidence="1">Cell membrane</location>
        <topology evidence="1">Multi-pass membrane protein</topology>
    </subcellularLocation>
</comment>
<dbReference type="EMBL" id="CP002987">
    <property type="protein sequence ID" value="AFA48799.1"/>
    <property type="molecule type" value="Genomic_DNA"/>
</dbReference>
<dbReference type="PIRSF" id="PIRSF006603">
    <property type="entry name" value="DinF"/>
    <property type="match status" value="1"/>
</dbReference>
<dbReference type="Pfam" id="PF01554">
    <property type="entry name" value="MatE"/>
    <property type="match status" value="2"/>
</dbReference>
<evidence type="ECO:0000256" key="10">
    <source>
        <dbReference type="SAM" id="Phobius"/>
    </source>
</evidence>
<evidence type="ECO:0000256" key="8">
    <source>
        <dbReference type="ARBA" id="ARBA00023136"/>
    </source>
</evidence>
<dbReference type="InterPro" id="IPR002528">
    <property type="entry name" value="MATE_fam"/>
</dbReference>
<dbReference type="GO" id="GO:0005886">
    <property type="term" value="C:plasma membrane"/>
    <property type="evidence" value="ECO:0007669"/>
    <property type="project" value="UniProtKB-SubCell"/>
</dbReference>
<dbReference type="PANTHER" id="PTHR43823:SF3">
    <property type="entry name" value="MULTIDRUG EXPORT PROTEIN MEPA"/>
    <property type="match status" value="1"/>
</dbReference>
<dbReference type="GO" id="GO:0046677">
    <property type="term" value="P:response to antibiotic"/>
    <property type="evidence" value="ECO:0007669"/>
    <property type="project" value="UniProtKB-KW"/>
</dbReference>
<proteinExistence type="inferred from homology"/>
<gene>
    <name evidence="11" type="primary">matE3</name>
    <name evidence="11" type="ordered locus">Awo_c20210</name>
</gene>
<feature type="transmembrane region" description="Helical" evidence="10">
    <location>
        <begin position="269"/>
        <end position="292"/>
    </location>
</feature>
<feature type="transmembrane region" description="Helical" evidence="10">
    <location>
        <begin position="415"/>
        <end position="435"/>
    </location>
</feature>
<evidence type="ECO:0000256" key="2">
    <source>
        <dbReference type="ARBA" id="ARBA00008417"/>
    </source>
</evidence>
<evidence type="ECO:0000256" key="9">
    <source>
        <dbReference type="ARBA" id="ARBA00023251"/>
    </source>
</evidence>
<name>H6LKK7_ACEWD</name>
<dbReference type="InterPro" id="IPR045070">
    <property type="entry name" value="MATE_MepA-like"/>
</dbReference>
<dbReference type="STRING" id="931626.Awo_c20210"/>
<dbReference type="eggNOG" id="COG0534">
    <property type="taxonomic scope" value="Bacteria"/>
</dbReference>
<evidence type="ECO:0000256" key="6">
    <source>
        <dbReference type="ARBA" id="ARBA00022692"/>
    </source>
</evidence>
<dbReference type="CDD" id="cd13143">
    <property type="entry name" value="MATE_MepA_like"/>
    <property type="match status" value="1"/>
</dbReference>
<evidence type="ECO:0000256" key="4">
    <source>
        <dbReference type="ARBA" id="ARBA00022448"/>
    </source>
</evidence>
<dbReference type="PANTHER" id="PTHR43823">
    <property type="entry name" value="SPORULATION PROTEIN YKVU"/>
    <property type="match status" value="1"/>
</dbReference>
<dbReference type="KEGG" id="awo:Awo_c20210"/>
<keyword evidence="9" id="KW-0046">Antibiotic resistance</keyword>
<reference evidence="12" key="1">
    <citation type="submission" date="2011-07" db="EMBL/GenBank/DDBJ databases">
        <title>Complete genome sequence of Acetobacterium woodii.</title>
        <authorList>
            <person name="Poehlein A."/>
            <person name="Schmidt S."/>
            <person name="Kaster A.-K."/>
            <person name="Goenrich M."/>
            <person name="Vollmers J."/>
            <person name="Thuermer A."/>
            <person name="Gottschalk G."/>
            <person name="Thauer R.K."/>
            <person name="Daniel R."/>
            <person name="Mueller V."/>
        </authorList>
    </citation>
    <scope>NUCLEOTIDE SEQUENCE [LARGE SCALE GENOMIC DNA]</scope>
    <source>
        <strain evidence="12">ATCC 29683 / DSM 1030 / JCM 2381 / KCTC 1655 / WB1</strain>
    </source>
</reference>
<keyword evidence="12" id="KW-1185">Reference proteome</keyword>
<keyword evidence="8 10" id="KW-0472">Membrane</keyword>
<evidence type="ECO:0000256" key="5">
    <source>
        <dbReference type="ARBA" id="ARBA00022475"/>
    </source>
</evidence>
<keyword evidence="7 10" id="KW-1133">Transmembrane helix</keyword>
<feature type="transmembrane region" description="Helical" evidence="10">
    <location>
        <begin position="386"/>
        <end position="409"/>
    </location>
</feature>
<feature type="transmembrane region" description="Helical" evidence="10">
    <location>
        <begin position="193"/>
        <end position="214"/>
    </location>
</feature>
<feature type="transmembrane region" description="Helical" evidence="10">
    <location>
        <begin position="313"/>
        <end position="340"/>
    </location>
</feature>
<feature type="transmembrane region" description="Helical" evidence="10">
    <location>
        <begin position="12"/>
        <end position="34"/>
    </location>
</feature>
<feature type="transmembrane region" description="Helical" evidence="10">
    <location>
        <begin position="165"/>
        <end position="187"/>
    </location>
</feature>
<dbReference type="NCBIfam" id="TIGR00797">
    <property type="entry name" value="matE"/>
    <property type="match status" value="1"/>
</dbReference>
<dbReference type="HOGENOM" id="CLU_012893_0_1_9"/>
<keyword evidence="5" id="KW-1003">Cell membrane</keyword>
<protein>
    <recommendedName>
        <fullName evidence="3">Multidrug export protein MepA</fullName>
    </recommendedName>
</protein>
<feature type="transmembrane region" description="Helical" evidence="10">
    <location>
        <begin position="238"/>
        <end position="257"/>
    </location>
</feature>
<dbReference type="GO" id="GO:0015297">
    <property type="term" value="F:antiporter activity"/>
    <property type="evidence" value="ECO:0007669"/>
    <property type="project" value="InterPro"/>
</dbReference>
<evidence type="ECO:0000256" key="1">
    <source>
        <dbReference type="ARBA" id="ARBA00004651"/>
    </source>
</evidence>
<evidence type="ECO:0000313" key="11">
    <source>
        <dbReference type="EMBL" id="AFA48799.1"/>
    </source>
</evidence>
<feature type="transmembrane region" description="Helical" evidence="10">
    <location>
        <begin position="132"/>
        <end position="153"/>
    </location>
</feature>
<dbReference type="AlphaFoldDB" id="H6LKK7"/>
<sequence>MKNELFEKYSVPKAVLTLAIPTMLSMLVTIVYNMADIFFVGQTGDANQVAAVTLTMPIFFLLMAFGSIFGIGGGSYISRLLGKRKIEEIKHTSSFSFYGCIFLGILGMIGFLLFMEPILLLAGASTNTLGFAMGYLTVIAYGAIAICLQNALAQIVRSVGAANESMIGMMMGTIINIILDPIMILSLNMGVVGAAWATVIGNTCAVIYFIYIIVKKNDVLSISLGDFKFEKDIVKNTFAIGIPASINNVLMSFSMMILNSYASAYGDNIIAALGISGRVFSVVVMLALGLAMGIQPFVGYNYAQKNYKRMNDAIKFAALIGITMGFVVMVITLAFSAQLVALFINDPSVIEIGAYILVIQVLVSPILGLQFIVTTVYQSLGKVIPSLILTVCRQGLVFIPVLVIGSSLFQLQGIIWAQPIADIFSVILAVSMYFFTYRKLKNSQVENISISLEDSIIKNNN</sequence>
<evidence type="ECO:0000313" key="12">
    <source>
        <dbReference type="Proteomes" id="UP000007177"/>
    </source>
</evidence>
<organism evidence="11 12">
    <name type="scientific">Acetobacterium woodii (strain ATCC 29683 / DSM 1030 / JCM 2381 / KCTC 1655 / WB1)</name>
    <dbReference type="NCBI Taxonomy" id="931626"/>
    <lineage>
        <taxon>Bacteria</taxon>
        <taxon>Bacillati</taxon>
        <taxon>Bacillota</taxon>
        <taxon>Clostridia</taxon>
        <taxon>Eubacteriales</taxon>
        <taxon>Eubacteriaceae</taxon>
        <taxon>Acetobacterium</taxon>
    </lineage>
</organism>
<keyword evidence="4" id="KW-0813">Transport</keyword>
<accession>H6LKK7</accession>
<dbReference type="InterPro" id="IPR048279">
    <property type="entry name" value="MdtK-like"/>
</dbReference>
<evidence type="ECO:0000256" key="7">
    <source>
        <dbReference type="ARBA" id="ARBA00022989"/>
    </source>
</evidence>
<evidence type="ECO:0000256" key="3">
    <source>
        <dbReference type="ARBA" id="ARBA00022106"/>
    </source>
</evidence>
<reference evidence="11 12" key="2">
    <citation type="journal article" date="2012" name="PLoS ONE">
        <title>An ancient pathway combining carbon dioxide fixation with the generation and utilization of a sodium ion gradient for ATP synthesis.</title>
        <authorList>
            <person name="Poehlein A."/>
            <person name="Schmidt S."/>
            <person name="Kaster A.K."/>
            <person name="Goenrich M."/>
            <person name="Vollmers J."/>
            <person name="Thurmer A."/>
            <person name="Bertsch J."/>
            <person name="Schuchmann K."/>
            <person name="Voigt B."/>
            <person name="Hecker M."/>
            <person name="Daniel R."/>
            <person name="Thauer R.K."/>
            <person name="Gottschalk G."/>
            <person name="Muller V."/>
        </authorList>
    </citation>
    <scope>NUCLEOTIDE SEQUENCE [LARGE SCALE GENOMIC DNA]</scope>
    <source>
        <strain evidence="12">ATCC 29683 / DSM 1030 / JCM 2381 / KCTC 1655 / WB1</strain>
    </source>
</reference>
<feature type="transmembrane region" description="Helical" evidence="10">
    <location>
        <begin position="54"/>
        <end position="77"/>
    </location>
</feature>
<dbReference type="InterPro" id="IPR051327">
    <property type="entry name" value="MATE_MepA_subfamily"/>
</dbReference>
<comment type="similarity">
    <text evidence="2">Belongs to the multi antimicrobial extrusion (MATE) (TC 2.A.66.1) family. MepA subfamily.</text>
</comment>
<keyword evidence="6 10" id="KW-0812">Transmembrane</keyword>
<feature type="transmembrane region" description="Helical" evidence="10">
    <location>
        <begin position="352"/>
        <end position="374"/>
    </location>
</feature>